<dbReference type="Proteomes" id="UP001163156">
    <property type="component" value="Chromosome"/>
</dbReference>
<organism evidence="4 5">
    <name type="scientific">Algoriphagus halophytocola</name>
    <dbReference type="NCBI Taxonomy" id="2991499"/>
    <lineage>
        <taxon>Bacteria</taxon>
        <taxon>Pseudomonadati</taxon>
        <taxon>Bacteroidota</taxon>
        <taxon>Cytophagia</taxon>
        <taxon>Cytophagales</taxon>
        <taxon>Cyclobacteriaceae</taxon>
        <taxon>Algoriphagus</taxon>
    </lineage>
</organism>
<dbReference type="PANTHER" id="PTHR43877:SF2">
    <property type="entry name" value="AMINOALKYLPHOSPHONATE N-ACETYLTRANSFERASE-RELATED"/>
    <property type="match status" value="1"/>
</dbReference>
<evidence type="ECO:0000313" key="4">
    <source>
        <dbReference type="EMBL" id="UZD23951.1"/>
    </source>
</evidence>
<dbReference type="EMBL" id="CP110226">
    <property type="protein sequence ID" value="UZD23951.1"/>
    <property type="molecule type" value="Genomic_DNA"/>
</dbReference>
<accession>A0ABY6MNQ2</accession>
<dbReference type="Pfam" id="PF00583">
    <property type="entry name" value="Acetyltransf_1"/>
    <property type="match status" value="1"/>
</dbReference>
<keyword evidence="5" id="KW-1185">Reference proteome</keyword>
<dbReference type="InterPro" id="IPR016181">
    <property type="entry name" value="Acyl_CoA_acyltransferase"/>
</dbReference>
<evidence type="ECO:0000256" key="2">
    <source>
        <dbReference type="ARBA" id="ARBA00023315"/>
    </source>
</evidence>
<dbReference type="GO" id="GO:0016746">
    <property type="term" value="F:acyltransferase activity"/>
    <property type="evidence" value="ECO:0007669"/>
    <property type="project" value="UniProtKB-KW"/>
</dbReference>
<dbReference type="Gene3D" id="3.40.630.30">
    <property type="match status" value="1"/>
</dbReference>
<dbReference type="InterPro" id="IPR000182">
    <property type="entry name" value="GNAT_dom"/>
</dbReference>
<gene>
    <name evidence="4" type="ORF">OM944_05520</name>
</gene>
<keyword evidence="1 4" id="KW-0808">Transferase</keyword>
<name>A0ABY6MNQ2_9BACT</name>
<dbReference type="RefSeq" id="WP_264810662.1">
    <property type="nucleotide sequence ID" value="NZ_CP110226.1"/>
</dbReference>
<dbReference type="SUPFAM" id="SSF55729">
    <property type="entry name" value="Acyl-CoA N-acyltransferases (Nat)"/>
    <property type="match status" value="1"/>
</dbReference>
<dbReference type="InterPro" id="IPR050832">
    <property type="entry name" value="Bact_Acetyltransf"/>
</dbReference>
<keyword evidence="2 4" id="KW-0012">Acyltransferase</keyword>
<sequence length="223" mass="25872">MHKNSSLIYLPFDSQLFGYSVAKCTIDHDWDERKFMELAREFQLVYIFSSDLLEIQHPSIRWIENKVTYSKELISTQDVSTIFEYRGGMNKQLQALALQSGVYSRFKVDARLYSDEFQNLYMNWIDKALKNDMVLTNHEYTALLTLSRGKMEASIGLLAVEESARGRGLGKILIKAAESRAYSFGAKRLRVTTQKQNEVACHLYSSLGYELTDQMNIYHFWKS</sequence>
<reference evidence="4" key="1">
    <citation type="submission" date="2022-10" db="EMBL/GenBank/DDBJ databases">
        <title>Algoriphagus sp. a novel bacteria isolate from halophytes salicornia europaea.</title>
        <authorList>
            <person name="Peng Y."/>
            <person name="Jiang L."/>
            <person name="Lee J."/>
        </authorList>
    </citation>
    <scope>NUCLEOTIDE SEQUENCE</scope>
    <source>
        <strain evidence="4">TR-M5</strain>
    </source>
</reference>
<dbReference type="EC" id="2.3.1.-" evidence="4"/>
<dbReference type="CDD" id="cd04301">
    <property type="entry name" value="NAT_SF"/>
    <property type="match status" value="1"/>
</dbReference>
<evidence type="ECO:0000313" key="5">
    <source>
        <dbReference type="Proteomes" id="UP001163156"/>
    </source>
</evidence>
<evidence type="ECO:0000256" key="1">
    <source>
        <dbReference type="ARBA" id="ARBA00022679"/>
    </source>
</evidence>
<dbReference type="PROSITE" id="PS51186">
    <property type="entry name" value="GNAT"/>
    <property type="match status" value="1"/>
</dbReference>
<evidence type="ECO:0000259" key="3">
    <source>
        <dbReference type="PROSITE" id="PS51186"/>
    </source>
</evidence>
<proteinExistence type="predicted"/>
<dbReference type="PANTHER" id="PTHR43877">
    <property type="entry name" value="AMINOALKYLPHOSPHONATE N-ACETYLTRANSFERASE-RELATED-RELATED"/>
    <property type="match status" value="1"/>
</dbReference>
<feature type="domain" description="N-acetyltransferase" evidence="3">
    <location>
        <begin position="91"/>
        <end position="223"/>
    </location>
</feature>
<protein>
    <submittedName>
        <fullName evidence="4">GNAT family N-acetyltransferase</fullName>
        <ecNumber evidence="4">2.3.1.-</ecNumber>
    </submittedName>
</protein>